<proteinExistence type="inferred from homology"/>
<keyword evidence="2" id="KW-0479">Metal-binding</keyword>
<dbReference type="InterPro" id="IPR003819">
    <property type="entry name" value="TauD/TfdA-like"/>
</dbReference>
<name>A0A7D4XTG1_9BACT</name>
<dbReference type="SUPFAM" id="SSF51197">
    <property type="entry name" value="Clavaminate synthase-like"/>
    <property type="match status" value="1"/>
</dbReference>
<reference evidence="7" key="1">
    <citation type="journal article" date="2020" name="Molecules">
        <title>2-Hydroxysorangiadenosine: Structure and Biosynthesis of a Myxobacterial Sesquiterpene-Nucleoside.</title>
        <authorList>
            <person name="Okoth D.A."/>
            <person name="Hug J.J."/>
            <person name="Garcia R."/>
            <person name="Sproer C."/>
            <person name="Overmann J."/>
            <person name="Muller R."/>
        </authorList>
    </citation>
    <scope>NUCLEOTIDE SEQUENCE</scope>
    <source>
        <strain evidence="7">MCy10943</strain>
    </source>
</reference>
<keyword evidence="3 7" id="KW-0223">Dioxygenase</keyword>
<dbReference type="GO" id="GO:0046872">
    <property type="term" value="F:metal ion binding"/>
    <property type="evidence" value="ECO:0007669"/>
    <property type="project" value="UniProtKB-KW"/>
</dbReference>
<dbReference type="InterPro" id="IPR051178">
    <property type="entry name" value="TfdA_dioxygenase"/>
</dbReference>
<evidence type="ECO:0000256" key="5">
    <source>
        <dbReference type="ARBA" id="ARBA00023004"/>
    </source>
</evidence>
<evidence type="ECO:0000256" key="2">
    <source>
        <dbReference type="ARBA" id="ARBA00022723"/>
    </source>
</evidence>
<dbReference type="AlphaFoldDB" id="A0A7D4XTG1"/>
<comment type="similarity">
    <text evidence="1">Belongs to the TfdA dioxygenase family.</text>
</comment>
<evidence type="ECO:0000256" key="4">
    <source>
        <dbReference type="ARBA" id="ARBA00023002"/>
    </source>
</evidence>
<protein>
    <submittedName>
        <fullName evidence="7">Alpha-ketoglutarate-dependent taurine dioxygenase</fullName>
    </submittedName>
</protein>
<evidence type="ECO:0000256" key="3">
    <source>
        <dbReference type="ARBA" id="ARBA00022964"/>
    </source>
</evidence>
<evidence type="ECO:0000256" key="1">
    <source>
        <dbReference type="ARBA" id="ARBA00005896"/>
    </source>
</evidence>
<sequence>MKITPPSAGKLGAELTGVDVRNLSPDMAVQLKLQLYEHRLIIIRDQRLSKQEYIEFANKLGRPQVYFQKNYHHPEHPEIFVSSNVPENGQKVGVAGTGRYWHTDYQFFQEPLPFVMVYPQILPNSRRETYYIDMQRVYEELPSELRAYVEDTQAIHDGKWRYKITPEDTDRAIIDILNELSKFAPPVMHPAVIRHPLTGRKSLYVSSGFTSGLEGLSYEENKEVMTKLFDFIEREDHIHTHTWCYGDILLWENRALLHKAGDTPKGEQSMSYRIGVYDDLPFYSN</sequence>
<keyword evidence="5" id="KW-0408">Iron</keyword>
<dbReference type="EMBL" id="MT520819">
    <property type="protein sequence ID" value="QKW93945.1"/>
    <property type="molecule type" value="Genomic_DNA"/>
</dbReference>
<accession>A0A7D4XTG1</accession>
<dbReference type="PANTHER" id="PTHR43779">
    <property type="entry name" value="DIOXYGENASE RV0097-RELATED"/>
    <property type="match status" value="1"/>
</dbReference>
<evidence type="ECO:0000259" key="6">
    <source>
        <dbReference type="Pfam" id="PF02668"/>
    </source>
</evidence>
<dbReference type="GO" id="GO:0016706">
    <property type="term" value="F:2-oxoglutarate-dependent dioxygenase activity"/>
    <property type="evidence" value="ECO:0007669"/>
    <property type="project" value="UniProtKB-ARBA"/>
</dbReference>
<dbReference type="InterPro" id="IPR042098">
    <property type="entry name" value="TauD-like_sf"/>
</dbReference>
<dbReference type="Gene3D" id="3.60.130.10">
    <property type="entry name" value="Clavaminate synthase-like"/>
    <property type="match status" value="1"/>
</dbReference>
<dbReference type="PANTHER" id="PTHR43779:SF3">
    <property type="entry name" value="(3R)-3-[(CARBOXYMETHYL)AMINO]FATTY ACID OXYGENASE_DECARBOXYLASE"/>
    <property type="match status" value="1"/>
</dbReference>
<keyword evidence="4" id="KW-0560">Oxidoreductase</keyword>
<organism evidence="7">
    <name type="scientific">Vitiosangium cumulatum</name>
    <dbReference type="NCBI Taxonomy" id="1867796"/>
    <lineage>
        <taxon>Bacteria</taxon>
        <taxon>Pseudomonadati</taxon>
        <taxon>Myxococcota</taxon>
        <taxon>Myxococcia</taxon>
        <taxon>Myxococcales</taxon>
        <taxon>Cystobacterineae</taxon>
        <taxon>Archangiaceae</taxon>
        <taxon>Vitiosangium</taxon>
    </lineage>
</organism>
<dbReference type="Pfam" id="PF02668">
    <property type="entry name" value="TauD"/>
    <property type="match status" value="1"/>
</dbReference>
<feature type="domain" description="TauD/TfdA-like" evidence="6">
    <location>
        <begin position="6"/>
        <end position="267"/>
    </location>
</feature>
<evidence type="ECO:0000313" key="7">
    <source>
        <dbReference type="EMBL" id="QKW93945.1"/>
    </source>
</evidence>